<keyword evidence="2" id="KW-0812">Transmembrane</keyword>
<evidence type="ECO:0000313" key="4">
    <source>
        <dbReference type="EMBL" id="JAT76241.1"/>
    </source>
</evidence>
<protein>
    <recommendedName>
        <fullName evidence="3">CYTH domain-containing protein</fullName>
    </recommendedName>
</protein>
<feature type="compositionally biased region" description="Basic and acidic residues" evidence="1">
    <location>
        <begin position="620"/>
        <end position="632"/>
    </location>
</feature>
<dbReference type="InterPro" id="IPR006083">
    <property type="entry name" value="PRK/URK"/>
</dbReference>
<dbReference type="PANTHER" id="PTHR10285">
    <property type="entry name" value="URIDINE KINASE"/>
    <property type="match status" value="1"/>
</dbReference>
<name>A0A1D2AAZ2_AUXPR</name>
<dbReference type="Pfam" id="PF00485">
    <property type="entry name" value="PRK"/>
    <property type="match status" value="1"/>
</dbReference>
<dbReference type="Pfam" id="PF01928">
    <property type="entry name" value="CYTH"/>
    <property type="match status" value="1"/>
</dbReference>
<organism evidence="4">
    <name type="scientific">Auxenochlorella protothecoides</name>
    <name type="common">Green microalga</name>
    <name type="synonym">Chlorella protothecoides</name>
    <dbReference type="NCBI Taxonomy" id="3075"/>
    <lineage>
        <taxon>Eukaryota</taxon>
        <taxon>Viridiplantae</taxon>
        <taxon>Chlorophyta</taxon>
        <taxon>core chlorophytes</taxon>
        <taxon>Trebouxiophyceae</taxon>
        <taxon>Chlorellales</taxon>
        <taxon>Chlorellaceae</taxon>
        <taxon>Auxenochlorella</taxon>
    </lineage>
</organism>
<dbReference type="Gene3D" id="3.40.50.300">
    <property type="entry name" value="P-loop containing nucleotide triphosphate hydrolases"/>
    <property type="match status" value="1"/>
</dbReference>
<dbReference type="GO" id="GO:0005524">
    <property type="term" value="F:ATP binding"/>
    <property type="evidence" value="ECO:0007669"/>
    <property type="project" value="InterPro"/>
</dbReference>
<feature type="non-terminal residue" evidence="4">
    <location>
        <position position="1"/>
    </location>
</feature>
<feature type="compositionally biased region" description="Low complexity" evidence="1">
    <location>
        <begin position="634"/>
        <end position="651"/>
    </location>
</feature>
<dbReference type="InterPro" id="IPR023577">
    <property type="entry name" value="CYTH_domain"/>
</dbReference>
<dbReference type="EMBL" id="GDKF01002381">
    <property type="protein sequence ID" value="JAT76241.1"/>
    <property type="molecule type" value="Transcribed_RNA"/>
</dbReference>
<reference evidence="4" key="1">
    <citation type="submission" date="2015-08" db="EMBL/GenBank/DDBJ databases">
        <authorList>
            <person name="Babu N.S."/>
            <person name="Beckwith C.J."/>
            <person name="Beseler K.G."/>
            <person name="Brison A."/>
            <person name="Carone J.V."/>
            <person name="Caskin T.P."/>
            <person name="Diamond M."/>
            <person name="Durham M.E."/>
            <person name="Foxe J.M."/>
            <person name="Go M."/>
            <person name="Henderson B.A."/>
            <person name="Jones I.B."/>
            <person name="McGettigan J.A."/>
            <person name="Micheletti S.J."/>
            <person name="Nasrallah M.E."/>
            <person name="Ortiz D."/>
            <person name="Piller C.R."/>
            <person name="Privatt S.R."/>
            <person name="Schneider S.L."/>
            <person name="Sharp S."/>
            <person name="Smith T.C."/>
            <person name="Stanton J.D."/>
            <person name="Ullery H.E."/>
            <person name="Wilson R.J."/>
            <person name="Serrano M.G."/>
            <person name="Buck G."/>
            <person name="Lee V."/>
            <person name="Wang Y."/>
            <person name="Carvalho R."/>
            <person name="Voegtly L."/>
            <person name="Shi R."/>
            <person name="Duckworth R."/>
            <person name="Johnson A."/>
            <person name="Loviza R."/>
            <person name="Walstead R."/>
            <person name="Shah Z."/>
            <person name="Kiflezghi M."/>
            <person name="Wade K."/>
            <person name="Ball S.L."/>
            <person name="Bradley K.W."/>
            <person name="Asai D.J."/>
            <person name="Bowman C.A."/>
            <person name="Russell D.A."/>
            <person name="Pope W.H."/>
            <person name="Jacobs-Sera D."/>
            <person name="Hendrix R.W."/>
            <person name="Hatfull G.F."/>
        </authorList>
    </citation>
    <scope>NUCLEOTIDE SEQUENCE</scope>
</reference>
<feature type="compositionally biased region" description="Low complexity" evidence="1">
    <location>
        <begin position="605"/>
        <end position="615"/>
    </location>
</feature>
<dbReference type="SUPFAM" id="SSF55154">
    <property type="entry name" value="CYTH-like phosphatases"/>
    <property type="match status" value="1"/>
</dbReference>
<dbReference type="PRINTS" id="PR00988">
    <property type="entry name" value="URIDINKINASE"/>
</dbReference>
<accession>A0A1D2AAZ2</accession>
<dbReference type="GO" id="GO:0016301">
    <property type="term" value="F:kinase activity"/>
    <property type="evidence" value="ECO:0007669"/>
    <property type="project" value="InterPro"/>
</dbReference>
<evidence type="ECO:0000256" key="2">
    <source>
        <dbReference type="SAM" id="Phobius"/>
    </source>
</evidence>
<feature type="domain" description="CYTH" evidence="3">
    <location>
        <begin position="294"/>
        <end position="462"/>
    </location>
</feature>
<dbReference type="SUPFAM" id="SSF52540">
    <property type="entry name" value="P-loop containing nucleoside triphosphate hydrolases"/>
    <property type="match status" value="1"/>
</dbReference>
<dbReference type="GO" id="GO:0016462">
    <property type="term" value="F:pyrophosphatase activity"/>
    <property type="evidence" value="ECO:0007669"/>
    <property type="project" value="UniProtKB-ARBA"/>
</dbReference>
<feature type="compositionally biased region" description="Low complexity" evidence="1">
    <location>
        <begin position="584"/>
        <end position="595"/>
    </location>
</feature>
<dbReference type="Gene3D" id="2.40.320.10">
    <property type="entry name" value="Hypothetical Protein Pfu-838710-001"/>
    <property type="match status" value="1"/>
</dbReference>
<proteinExistence type="predicted"/>
<keyword evidence="2" id="KW-1133">Transmembrane helix</keyword>
<evidence type="ECO:0000259" key="3">
    <source>
        <dbReference type="PROSITE" id="PS51707"/>
    </source>
</evidence>
<dbReference type="AlphaFoldDB" id="A0A1D2AAZ2"/>
<sequence>PRPNLVAVWQASCPTRHPAWVLYSSLAISYLLFEPAMDIVRNGSRAGEARTPMSREKKALLKDQLELVKYKSGDGRSRYTIKPREGLLSFEKGSFMVVRAIQLLCSQNRDTILVGLAGPSGSGKTAFSAKIQSFIPDSVVLSMDMYNDGSKVIDGNFDDPRITDFDTLIQNITDLRAGRAAEVPIYDFKESRRVGTRRVEVTSSRVVILEGIYALSQRLRPMLDLRVSITGGVHFDLVKRVLRDINRSGQAAEDIIQQVSETVYPMYKAFIEPDLQAAHLRIHNRFNPFSGFMSPTYILKSASAVTEEQVLAVLAEGGDGAAAVKQDTTESYDIYLLPPNEDAESCASWLRMRYRDGRYSLMFEEWVVDGSVIISPRVTFEVPVRILGGLMALGYDVGTIMRRTSRTFSNDRVTIKLDAIEGMDRSFVQVQSKEREATTRLGAALGLEGTYIPHSYIELVQIENLTTSFQTVTEDLKRRFKVSGEPLDGPGLLGSSFSHGSSPLASGSFRRTLGFELSGCGGGSGTTPFSTSAPVAASRLHMSPGSVGQERVGSRPEGLLSQHMGAAGSAHGSKRGGREVEDTASSSSGVGSQSEGEGGRGGGVAIRARPAPAANGRHRAAGEEGAPRRGGEEAAGQGTAGPPGASAPSRAGGEGPSSPHLEARLASLLDSQLLLGRQLEEVALQLRLLREAGGRRELGGMAGAALDGAAGASHPLPAPPTALLPGALPPGILPGVFGTAAAGAAVGSVLALWACRGLAHQR</sequence>
<dbReference type="PROSITE" id="PS51707">
    <property type="entry name" value="CYTH"/>
    <property type="match status" value="1"/>
</dbReference>
<gene>
    <name evidence="4" type="ORF">g.30040</name>
</gene>
<dbReference type="InterPro" id="IPR027417">
    <property type="entry name" value="P-loop_NTPase"/>
</dbReference>
<feature type="transmembrane region" description="Helical" evidence="2">
    <location>
        <begin position="732"/>
        <end position="755"/>
    </location>
</feature>
<evidence type="ECO:0000256" key="1">
    <source>
        <dbReference type="SAM" id="MobiDB-lite"/>
    </source>
</evidence>
<dbReference type="InterPro" id="IPR033469">
    <property type="entry name" value="CYTH-like_dom_sf"/>
</dbReference>
<dbReference type="CDD" id="cd02028">
    <property type="entry name" value="UMPK_like"/>
    <property type="match status" value="1"/>
</dbReference>
<keyword evidence="2" id="KW-0472">Membrane</keyword>
<feature type="region of interest" description="Disordered" evidence="1">
    <location>
        <begin position="562"/>
        <end position="660"/>
    </location>
</feature>